<dbReference type="InterPro" id="IPR011990">
    <property type="entry name" value="TPR-like_helical_dom_sf"/>
</dbReference>
<evidence type="ECO:0000313" key="5">
    <source>
        <dbReference type="Proteomes" id="UP000018895"/>
    </source>
</evidence>
<name>W4QKV5_9BACI</name>
<evidence type="ECO:0000256" key="3">
    <source>
        <dbReference type="PROSITE-ProRule" id="PRU00339"/>
    </source>
</evidence>
<dbReference type="Pfam" id="PF13424">
    <property type="entry name" value="TPR_12"/>
    <property type="match status" value="1"/>
</dbReference>
<dbReference type="Proteomes" id="UP000018895">
    <property type="component" value="Unassembled WGS sequence"/>
</dbReference>
<evidence type="ECO:0000313" key="4">
    <source>
        <dbReference type="EMBL" id="GAE31954.1"/>
    </source>
</evidence>
<evidence type="ECO:0000256" key="2">
    <source>
        <dbReference type="ARBA" id="ARBA00022803"/>
    </source>
</evidence>
<dbReference type="SMART" id="SM00028">
    <property type="entry name" value="TPR"/>
    <property type="match status" value="8"/>
</dbReference>
<sequence>MWSLFIFSLMMLTGCYLLSDLDPEFSREKYEKWYENEQYELALEDVKQRLEKFPEDPMLHNEKGYVLHVLGRYEEALQSLNKAIELDNLMDSALNNKAMSLNKLGEYEQAIVAAQQAIDISDKEPEQFINMGNAHFLLERYEKALEYYNHALAIDDHAPYALYGKGVSLYFLYEDEKAVPYLEHYIKVYPDDIDGLWYLVYVHEALGEYSDTLPYLNKIIEFEEEHQLNALDYKGFMLTYAGHFKEAEEIYNYIIEQYPNEGIGYYGKSVALVQQGEIDQGLEELARAIELIDTLKDTAFNDPLLSTIYDNETFIELTGY</sequence>
<dbReference type="Pfam" id="PF13432">
    <property type="entry name" value="TPR_16"/>
    <property type="match status" value="2"/>
</dbReference>
<dbReference type="PROSITE" id="PS50005">
    <property type="entry name" value="TPR"/>
    <property type="match status" value="2"/>
</dbReference>
<keyword evidence="1" id="KW-0677">Repeat</keyword>
<accession>W4QKV5</accession>
<keyword evidence="5" id="KW-1185">Reference proteome</keyword>
<comment type="caution">
    <text evidence="4">The sequence shown here is derived from an EMBL/GenBank/DDBJ whole genome shotgun (WGS) entry which is preliminary data.</text>
</comment>
<gene>
    <name evidence="4" type="ORF">JCM9152_3456</name>
</gene>
<reference evidence="4" key="1">
    <citation type="journal article" date="2014" name="Genome Announc.">
        <title>Draft Genome Sequences of Three Alkaliphilic Bacillus Strains, Bacillus wakoensis JCM 9140T, Bacillus akibai JCM 9157T, and Bacillus hemicellulosilyticus JCM 9152T.</title>
        <authorList>
            <person name="Yuki M."/>
            <person name="Oshima K."/>
            <person name="Suda W."/>
            <person name="Oshida Y."/>
            <person name="Kitamura K."/>
            <person name="Iida T."/>
            <person name="Hattori M."/>
            <person name="Ohkuma M."/>
        </authorList>
    </citation>
    <scope>NUCLEOTIDE SEQUENCE [LARGE SCALE GENOMIC DNA]</scope>
    <source>
        <strain evidence="4">JCM 9152</strain>
    </source>
</reference>
<evidence type="ECO:0000256" key="1">
    <source>
        <dbReference type="ARBA" id="ARBA00022737"/>
    </source>
</evidence>
<proteinExistence type="predicted"/>
<dbReference type="AlphaFoldDB" id="W4QKV5"/>
<organism evidence="4 5">
    <name type="scientific">Halalkalibacter hemicellulosilyticusJCM 9152</name>
    <dbReference type="NCBI Taxonomy" id="1236971"/>
    <lineage>
        <taxon>Bacteria</taxon>
        <taxon>Bacillati</taxon>
        <taxon>Bacillota</taxon>
        <taxon>Bacilli</taxon>
        <taxon>Bacillales</taxon>
        <taxon>Bacillaceae</taxon>
        <taxon>Halalkalibacter</taxon>
    </lineage>
</organism>
<protein>
    <submittedName>
        <fullName evidence="4">TPR repeat protein</fullName>
    </submittedName>
</protein>
<dbReference type="NCBIfam" id="NF047558">
    <property type="entry name" value="TPR_END_plus"/>
    <property type="match status" value="1"/>
</dbReference>
<dbReference type="EMBL" id="BAUU01000026">
    <property type="protein sequence ID" value="GAE31954.1"/>
    <property type="molecule type" value="Genomic_DNA"/>
</dbReference>
<dbReference type="InterPro" id="IPR019734">
    <property type="entry name" value="TPR_rpt"/>
</dbReference>
<keyword evidence="2 3" id="KW-0802">TPR repeat</keyword>
<feature type="repeat" description="TPR" evidence="3">
    <location>
        <begin position="57"/>
        <end position="90"/>
    </location>
</feature>
<dbReference type="Gene3D" id="1.25.40.10">
    <property type="entry name" value="Tetratricopeptide repeat domain"/>
    <property type="match status" value="3"/>
</dbReference>
<dbReference type="InterPro" id="IPR051685">
    <property type="entry name" value="Ycf3/AcsC/BcsC/TPR_MFPF"/>
</dbReference>
<dbReference type="STRING" id="1236971.JCM9152_3456"/>
<feature type="repeat" description="TPR" evidence="3">
    <location>
        <begin position="125"/>
        <end position="158"/>
    </location>
</feature>
<dbReference type="PANTHER" id="PTHR44943:SF8">
    <property type="entry name" value="TPR REPEAT-CONTAINING PROTEIN MJ0263"/>
    <property type="match status" value="1"/>
</dbReference>
<dbReference type="SUPFAM" id="SSF48452">
    <property type="entry name" value="TPR-like"/>
    <property type="match status" value="2"/>
</dbReference>
<dbReference type="Pfam" id="PF13174">
    <property type="entry name" value="TPR_6"/>
    <property type="match status" value="1"/>
</dbReference>
<dbReference type="PANTHER" id="PTHR44943">
    <property type="entry name" value="CELLULOSE SYNTHASE OPERON PROTEIN C"/>
    <property type="match status" value="1"/>
</dbReference>